<keyword evidence="9" id="KW-1185">Reference proteome</keyword>
<reference evidence="9 10" key="1">
    <citation type="journal article" date="2020" name="Cell Host Microbe">
        <title>Functional and Genomic Variation between Human-Derived Isolates of Lachnospiraceae Reveals Inter- and Intra-Species Diversity.</title>
        <authorList>
            <person name="Sorbara M.T."/>
            <person name="Littmann E.R."/>
            <person name="Fontana E."/>
            <person name="Moody T.U."/>
            <person name="Kohout C.E."/>
            <person name="Gjonbalaj M."/>
            <person name="Eaton V."/>
            <person name="Seok R."/>
            <person name="Leiner I.M."/>
            <person name="Pamer E.G."/>
        </authorList>
    </citation>
    <scope>NUCLEOTIDE SEQUENCE [LARGE SCALE GENOMIC DNA]</scope>
    <source>
        <strain evidence="8 9">MSK.17.11</strain>
        <strain evidence="7 10">MSK.17.38</strain>
    </source>
</reference>
<feature type="transmembrane region" description="Helical" evidence="6">
    <location>
        <begin position="178"/>
        <end position="195"/>
    </location>
</feature>
<feature type="transmembrane region" description="Helical" evidence="6">
    <location>
        <begin position="12"/>
        <end position="30"/>
    </location>
</feature>
<evidence type="ECO:0000256" key="3">
    <source>
        <dbReference type="ARBA" id="ARBA00022692"/>
    </source>
</evidence>
<dbReference type="InterPro" id="IPR051461">
    <property type="entry name" value="UPF0750_membrane"/>
</dbReference>
<evidence type="ECO:0000256" key="2">
    <source>
        <dbReference type="ARBA" id="ARBA00022475"/>
    </source>
</evidence>
<comment type="subcellular location">
    <subcellularLocation>
        <location evidence="1">Cell membrane</location>
        <topology evidence="1">Multi-pass membrane protein</topology>
    </subcellularLocation>
</comment>
<evidence type="ECO:0000313" key="10">
    <source>
        <dbReference type="Proteomes" id="UP000701680"/>
    </source>
</evidence>
<dbReference type="Proteomes" id="UP000701680">
    <property type="component" value="Unassembled WGS sequence"/>
</dbReference>
<keyword evidence="3 6" id="KW-0812">Transmembrane</keyword>
<proteinExistence type="predicted"/>
<dbReference type="Pfam" id="PF02588">
    <property type="entry name" value="YitT_membrane"/>
    <property type="match status" value="1"/>
</dbReference>
<dbReference type="RefSeq" id="WP_173814722.1">
    <property type="nucleotide sequence ID" value="NZ_JAAITX010000004.1"/>
</dbReference>
<dbReference type="EMBL" id="JAAIUO010000004">
    <property type="protein sequence ID" value="NSK14730.1"/>
    <property type="molecule type" value="Genomic_DNA"/>
</dbReference>
<dbReference type="PANTHER" id="PTHR33545:SF10">
    <property type="entry name" value="UPF0750 MEMBRANE PROTEIN YPJC"/>
    <property type="match status" value="1"/>
</dbReference>
<accession>A0A850HIM1</accession>
<evidence type="ECO:0000313" key="8">
    <source>
        <dbReference type="EMBL" id="NVH58504.1"/>
    </source>
</evidence>
<evidence type="ECO:0000313" key="9">
    <source>
        <dbReference type="Proteomes" id="UP000528555"/>
    </source>
</evidence>
<name>A0A850HIM1_9FIRM</name>
<dbReference type="GO" id="GO:0005886">
    <property type="term" value="C:plasma membrane"/>
    <property type="evidence" value="ECO:0007669"/>
    <property type="project" value="UniProtKB-SubCell"/>
</dbReference>
<evidence type="ECO:0000256" key="1">
    <source>
        <dbReference type="ARBA" id="ARBA00004651"/>
    </source>
</evidence>
<dbReference type="EMBL" id="JAAITX010000004">
    <property type="protein sequence ID" value="NVH58504.1"/>
    <property type="molecule type" value="Genomic_DNA"/>
</dbReference>
<dbReference type="AlphaFoldDB" id="A0A850HIM1"/>
<organism evidence="8 9">
    <name type="scientific">Dorea phocaeensis</name>
    <dbReference type="NCBI Taxonomy" id="2040291"/>
    <lineage>
        <taxon>Bacteria</taxon>
        <taxon>Bacillati</taxon>
        <taxon>Bacillota</taxon>
        <taxon>Clostridia</taxon>
        <taxon>Lachnospirales</taxon>
        <taxon>Lachnospiraceae</taxon>
        <taxon>Dorea</taxon>
    </lineage>
</organism>
<gene>
    <name evidence="8" type="ORF">G5A66_07555</name>
    <name evidence="7" type="ORF">G5A75_07575</name>
</gene>
<feature type="transmembrane region" description="Helical" evidence="6">
    <location>
        <begin position="112"/>
        <end position="133"/>
    </location>
</feature>
<keyword evidence="5 6" id="KW-0472">Membrane</keyword>
<dbReference type="InterPro" id="IPR003740">
    <property type="entry name" value="YitT"/>
</dbReference>
<feature type="transmembrane region" description="Helical" evidence="6">
    <location>
        <begin position="154"/>
        <end position="172"/>
    </location>
</feature>
<evidence type="ECO:0000256" key="6">
    <source>
        <dbReference type="SAM" id="Phobius"/>
    </source>
</evidence>
<dbReference type="PANTHER" id="PTHR33545">
    <property type="entry name" value="UPF0750 MEMBRANE PROTEIN YITT-RELATED"/>
    <property type="match status" value="1"/>
</dbReference>
<feature type="transmembrane region" description="Helical" evidence="6">
    <location>
        <begin position="50"/>
        <end position="71"/>
    </location>
</feature>
<evidence type="ECO:0000256" key="5">
    <source>
        <dbReference type="ARBA" id="ARBA00023136"/>
    </source>
</evidence>
<evidence type="ECO:0000256" key="4">
    <source>
        <dbReference type="ARBA" id="ARBA00022989"/>
    </source>
</evidence>
<feature type="transmembrane region" description="Helical" evidence="6">
    <location>
        <begin position="78"/>
        <end position="97"/>
    </location>
</feature>
<keyword evidence="4 6" id="KW-1133">Transmembrane helix</keyword>
<evidence type="ECO:0000313" key="7">
    <source>
        <dbReference type="EMBL" id="NSK14730.1"/>
    </source>
</evidence>
<dbReference type="Proteomes" id="UP000528555">
    <property type="component" value="Unassembled WGS sequence"/>
</dbReference>
<comment type="caution">
    <text evidence="8">The sequence shown here is derived from an EMBL/GenBank/DDBJ whole genome shotgun (WGS) entry which is preliminary data.</text>
</comment>
<sequence>MRSVLKEIKLSSVLLLLLGSAILAFGLYNIHSVSNVTEGGILGLTLLLEYWLGISPSVSGFVLTVLCYFWGWKLLGRLFLVYSFISSIGFSVFYRIFEQFEPLFPDIGERPLFAAVVGALFVGVSIGLCVRVGGAPTGDDALAMSLERVFPVDIQWIYLISDLTVLAASLTYIPGSKIVYSLLTVILSGQVIGLMQKVRFPFCESSFCAEK</sequence>
<protein>
    <submittedName>
        <fullName evidence="8">YitT family protein</fullName>
    </submittedName>
</protein>
<reference evidence="8" key="2">
    <citation type="submission" date="2020-02" db="EMBL/GenBank/DDBJ databases">
        <authorList>
            <person name="Littmann E."/>
            <person name="Sorbara M."/>
        </authorList>
    </citation>
    <scope>NUCLEOTIDE SEQUENCE</scope>
    <source>
        <strain evidence="8">MSK.17.11</strain>
        <strain evidence="7">MSK.17.38</strain>
    </source>
</reference>
<keyword evidence="2" id="KW-1003">Cell membrane</keyword>